<comment type="caution">
    <text evidence="1">The sequence shown here is derived from an EMBL/GenBank/DDBJ whole genome shotgun (WGS) entry which is preliminary data.</text>
</comment>
<proteinExistence type="predicted"/>
<gene>
    <name evidence="1" type="ORF">MHI_LOCUS355654</name>
</gene>
<evidence type="ECO:0000313" key="1">
    <source>
        <dbReference type="EMBL" id="CAD1473146.1"/>
    </source>
</evidence>
<feature type="non-terminal residue" evidence="1">
    <location>
        <position position="50"/>
    </location>
</feature>
<protein>
    <submittedName>
        <fullName evidence="1">Uncharacterized protein</fullName>
    </submittedName>
</protein>
<dbReference type="AlphaFoldDB" id="A0A6V7H2Q4"/>
<evidence type="ECO:0000313" key="2">
    <source>
        <dbReference type="Proteomes" id="UP000752696"/>
    </source>
</evidence>
<organism evidence="1 2">
    <name type="scientific">Heterotrigona itama</name>
    <dbReference type="NCBI Taxonomy" id="395501"/>
    <lineage>
        <taxon>Eukaryota</taxon>
        <taxon>Metazoa</taxon>
        <taxon>Ecdysozoa</taxon>
        <taxon>Arthropoda</taxon>
        <taxon>Hexapoda</taxon>
        <taxon>Insecta</taxon>
        <taxon>Pterygota</taxon>
        <taxon>Neoptera</taxon>
        <taxon>Endopterygota</taxon>
        <taxon>Hymenoptera</taxon>
        <taxon>Apocrita</taxon>
        <taxon>Aculeata</taxon>
        <taxon>Apoidea</taxon>
        <taxon>Anthophila</taxon>
        <taxon>Apidae</taxon>
        <taxon>Heterotrigona</taxon>
    </lineage>
</organism>
<dbReference type="EMBL" id="CAJDYZ010006202">
    <property type="protein sequence ID" value="CAD1473146.1"/>
    <property type="molecule type" value="Genomic_DNA"/>
</dbReference>
<sequence length="50" mass="5633">ASQSKGFLDECCCGRFFLFKNSTLLRSIEPDSFRYSYKGIASIHIGILLV</sequence>
<dbReference type="Proteomes" id="UP000752696">
    <property type="component" value="Unassembled WGS sequence"/>
</dbReference>
<name>A0A6V7H2Q4_9HYME</name>
<feature type="non-terminal residue" evidence="1">
    <location>
        <position position="1"/>
    </location>
</feature>
<accession>A0A6V7H2Q4</accession>
<reference evidence="1" key="1">
    <citation type="submission" date="2020-07" db="EMBL/GenBank/DDBJ databases">
        <authorList>
            <person name="Nazaruddin N."/>
        </authorList>
    </citation>
    <scope>NUCLEOTIDE SEQUENCE</scope>
</reference>
<keyword evidence="2" id="KW-1185">Reference proteome</keyword>